<evidence type="ECO:0000256" key="1">
    <source>
        <dbReference type="ARBA" id="ARBA00009500"/>
    </source>
</evidence>
<sequence length="245" mass="27265">MDLQESITNQTDVTFMLTKHVFSEEVEGNSNMVLSPLSIQIVLGLIAAGSSGPTKDQLLHFLKSKSIDELNSLYSHILNTVFVDGSPNGGPRLSVANGIWIEQTLPFNLDFKQVVDNVYKATSESGFHEQAPFMTSKKKQYISVFKGFKVLKLFYKMGTNNNIPSIFLQSGDTRKFCMYFILPDAHDGLPALLDKITSEPGFLNRHIPSRQVEVGKLLIPNFKTTFGFEAPEVLKGLGLTLPFFP</sequence>
<reference evidence="3 4" key="1">
    <citation type="journal article" date="2014" name="Nat. Genet.">
        <title>Genome sequence of the hot pepper provides insights into the evolution of pungency in Capsicum species.</title>
        <authorList>
            <person name="Kim S."/>
            <person name="Park M."/>
            <person name="Yeom S.I."/>
            <person name="Kim Y.M."/>
            <person name="Lee J.M."/>
            <person name="Lee H.A."/>
            <person name="Seo E."/>
            <person name="Choi J."/>
            <person name="Cheong K."/>
            <person name="Kim K.T."/>
            <person name="Jung K."/>
            <person name="Lee G.W."/>
            <person name="Oh S.K."/>
            <person name="Bae C."/>
            <person name="Kim S.B."/>
            <person name="Lee H.Y."/>
            <person name="Kim S.Y."/>
            <person name="Kim M.S."/>
            <person name="Kang B.C."/>
            <person name="Jo Y.D."/>
            <person name="Yang H.B."/>
            <person name="Jeong H.J."/>
            <person name="Kang W.H."/>
            <person name="Kwon J.K."/>
            <person name="Shin C."/>
            <person name="Lim J.Y."/>
            <person name="Park J.H."/>
            <person name="Huh J.H."/>
            <person name="Kim J.S."/>
            <person name="Kim B.D."/>
            <person name="Cohen O."/>
            <person name="Paran I."/>
            <person name="Suh M.C."/>
            <person name="Lee S.B."/>
            <person name="Kim Y.K."/>
            <person name="Shin Y."/>
            <person name="Noh S.J."/>
            <person name="Park J."/>
            <person name="Seo Y.S."/>
            <person name="Kwon S.Y."/>
            <person name="Kim H.A."/>
            <person name="Park J.M."/>
            <person name="Kim H.J."/>
            <person name="Choi S.B."/>
            <person name="Bosland P.W."/>
            <person name="Reeves G."/>
            <person name="Jo S.H."/>
            <person name="Lee B.W."/>
            <person name="Cho H.T."/>
            <person name="Choi H.S."/>
            <person name="Lee M.S."/>
            <person name="Yu Y."/>
            <person name="Do Choi Y."/>
            <person name="Park B.S."/>
            <person name="van Deynze A."/>
            <person name="Ashrafi H."/>
            <person name="Hill T."/>
            <person name="Kim W.T."/>
            <person name="Pai H.S."/>
            <person name="Ahn H.K."/>
            <person name="Yeam I."/>
            <person name="Giovannoni J.J."/>
            <person name="Rose J.K."/>
            <person name="Sorensen I."/>
            <person name="Lee S.J."/>
            <person name="Kim R.W."/>
            <person name="Choi I.Y."/>
            <person name="Choi B.S."/>
            <person name="Lim J.S."/>
            <person name="Lee Y.H."/>
            <person name="Choi D."/>
        </authorList>
    </citation>
    <scope>NUCLEOTIDE SEQUENCE [LARGE SCALE GENOMIC DNA]</scope>
    <source>
        <strain evidence="4">cv. CM334</strain>
    </source>
</reference>
<dbReference type="Pfam" id="PF00079">
    <property type="entry name" value="Serpin"/>
    <property type="match status" value="2"/>
</dbReference>
<dbReference type="InterPro" id="IPR036186">
    <property type="entry name" value="Serpin_sf"/>
</dbReference>
<organism evidence="3 4">
    <name type="scientific">Capsicum annuum</name>
    <name type="common">Capsicum pepper</name>
    <dbReference type="NCBI Taxonomy" id="4072"/>
    <lineage>
        <taxon>Eukaryota</taxon>
        <taxon>Viridiplantae</taxon>
        <taxon>Streptophyta</taxon>
        <taxon>Embryophyta</taxon>
        <taxon>Tracheophyta</taxon>
        <taxon>Spermatophyta</taxon>
        <taxon>Magnoliopsida</taxon>
        <taxon>eudicotyledons</taxon>
        <taxon>Gunneridae</taxon>
        <taxon>Pentapetalae</taxon>
        <taxon>asterids</taxon>
        <taxon>lamiids</taxon>
        <taxon>Solanales</taxon>
        <taxon>Solanaceae</taxon>
        <taxon>Solanoideae</taxon>
        <taxon>Capsiceae</taxon>
        <taxon>Capsicum</taxon>
    </lineage>
</organism>
<feature type="domain" description="Serpin" evidence="2">
    <location>
        <begin position="9"/>
        <end position="124"/>
    </location>
</feature>
<dbReference type="InterPro" id="IPR023796">
    <property type="entry name" value="Serpin_dom"/>
</dbReference>
<dbReference type="InterPro" id="IPR042178">
    <property type="entry name" value="Serpin_sf_1"/>
</dbReference>
<dbReference type="Gene3D" id="3.30.497.10">
    <property type="entry name" value="Antithrombin, subunit I, domain 2"/>
    <property type="match status" value="1"/>
</dbReference>
<dbReference type="InterPro" id="IPR000215">
    <property type="entry name" value="Serpin_fam"/>
</dbReference>
<proteinExistence type="inferred from homology"/>
<comment type="similarity">
    <text evidence="1">Belongs to the serpin family.</text>
</comment>
<dbReference type="GO" id="GO:0004867">
    <property type="term" value="F:serine-type endopeptidase inhibitor activity"/>
    <property type="evidence" value="ECO:0007669"/>
    <property type="project" value="InterPro"/>
</dbReference>
<feature type="non-terminal residue" evidence="3">
    <location>
        <position position="245"/>
    </location>
</feature>
<evidence type="ECO:0000313" key="3">
    <source>
        <dbReference type="EMBL" id="PHT84688.1"/>
    </source>
</evidence>
<dbReference type="OMA" id="GFHEQAP"/>
<protein>
    <recommendedName>
        <fullName evidence="2">Serpin domain-containing protein</fullName>
    </recommendedName>
</protein>
<dbReference type="AlphaFoldDB" id="A0A2G2ZRT1"/>
<dbReference type="PANTHER" id="PTHR11461">
    <property type="entry name" value="SERINE PROTEASE INHIBITOR, SERPIN"/>
    <property type="match status" value="1"/>
</dbReference>
<gene>
    <name evidence="3" type="ORF">T459_13131</name>
</gene>
<dbReference type="EMBL" id="AYRZ02000004">
    <property type="protein sequence ID" value="PHT84688.1"/>
    <property type="molecule type" value="Genomic_DNA"/>
</dbReference>
<dbReference type="SUPFAM" id="SSF56574">
    <property type="entry name" value="Serpins"/>
    <property type="match status" value="1"/>
</dbReference>
<feature type="domain" description="Serpin" evidence="2">
    <location>
        <begin position="128"/>
        <end position="243"/>
    </location>
</feature>
<evidence type="ECO:0000259" key="2">
    <source>
        <dbReference type="Pfam" id="PF00079"/>
    </source>
</evidence>
<name>A0A2G2ZRT1_CAPAN</name>
<reference evidence="3 4" key="2">
    <citation type="journal article" date="2017" name="Genome Biol.">
        <title>New reference genome sequences of hot pepper reveal the massive evolution of plant disease-resistance genes by retroduplication.</title>
        <authorList>
            <person name="Kim S."/>
            <person name="Park J."/>
            <person name="Yeom S.I."/>
            <person name="Kim Y.M."/>
            <person name="Seo E."/>
            <person name="Kim K.T."/>
            <person name="Kim M.S."/>
            <person name="Lee J.M."/>
            <person name="Cheong K."/>
            <person name="Shin H.S."/>
            <person name="Kim S.B."/>
            <person name="Han K."/>
            <person name="Lee J."/>
            <person name="Park M."/>
            <person name="Lee H.A."/>
            <person name="Lee H.Y."/>
            <person name="Lee Y."/>
            <person name="Oh S."/>
            <person name="Lee J.H."/>
            <person name="Choi E."/>
            <person name="Choi E."/>
            <person name="Lee S.E."/>
            <person name="Jeon J."/>
            <person name="Kim H."/>
            <person name="Choi G."/>
            <person name="Song H."/>
            <person name="Lee J."/>
            <person name="Lee S.C."/>
            <person name="Kwon J.K."/>
            <person name="Lee H.Y."/>
            <person name="Koo N."/>
            <person name="Hong Y."/>
            <person name="Kim R.W."/>
            <person name="Kang W.H."/>
            <person name="Huh J.H."/>
            <person name="Kang B.C."/>
            <person name="Yang T.J."/>
            <person name="Lee Y.H."/>
            <person name="Bennetzen J.L."/>
            <person name="Choi D."/>
        </authorList>
    </citation>
    <scope>NUCLEOTIDE SEQUENCE [LARGE SCALE GENOMIC DNA]</scope>
    <source>
        <strain evidence="4">cv. CM334</strain>
    </source>
</reference>
<dbReference type="Proteomes" id="UP000222542">
    <property type="component" value="Unassembled WGS sequence"/>
</dbReference>
<dbReference type="PANTHER" id="PTHR11461:SF326">
    <property type="entry name" value="SERPIN-ZX-LIKE"/>
    <property type="match status" value="1"/>
</dbReference>
<evidence type="ECO:0000313" key="4">
    <source>
        <dbReference type="Proteomes" id="UP000222542"/>
    </source>
</evidence>
<dbReference type="GO" id="GO:0005615">
    <property type="term" value="C:extracellular space"/>
    <property type="evidence" value="ECO:0000318"/>
    <property type="project" value="GO_Central"/>
</dbReference>
<comment type="caution">
    <text evidence="3">The sequence shown here is derived from an EMBL/GenBank/DDBJ whole genome shotgun (WGS) entry which is preliminary data.</text>
</comment>
<keyword evidence="4" id="KW-1185">Reference proteome</keyword>
<dbReference type="Gramene" id="PHT84688">
    <property type="protein sequence ID" value="PHT84688"/>
    <property type="gene ID" value="T459_13131"/>
</dbReference>
<accession>A0A2G2ZRT1</accession>